<keyword evidence="1" id="KW-0547">Nucleotide-binding</keyword>
<protein>
    <submittedName>
        <fullName evidence="4">ABC transporter ATP-binding protein YtrB</fullName>
    </submittedName>
</protein>
<organism evidence="4 5">
    <name type="scientific">Oceanobacillus oncorhynchi</name>
    <dbReference type="NCBI Taxonomy" id="545501"/>
    <lineage>
        <taxon>Bacteria</taxon>
        <taxon>Bacillati</taxon>
        <taxon>Bacillota</taxon>
        <taxon>Bacilli</taxon>
        <taxon>Bacillales</taxon>
        <taxon>Bacillaceae</taxon>
        <taxon>Oceanobacillus</taxon>
    </lineage>
</organism>
<dbReference type="InterPro" id="IPR003593">
    <property type="entry name" value="AAA+_ATPase"/>
</dbReference>
<evidence type="ECO:0000313" key="4">
    <source>
        <dbReference type="EMBL" id="CEI82275.1"/>
    </source>
</evidence>
<dbReference type="Pfam" id="PF00005">
    <property type="entry name" value="ABC_tran"/>
    <property type="match status" value="1"/>
</dbReference>
<name>A0A0A1MAB8_9BACI</name>
<dbReference type="PROSITE" id="PS50893">
    <property type="entry name" value="ABC_TRANSPORTER_2"/>
    <property type="match status" value="1"/>
</dbReference>
<dbReference type="InterPro" id="IPR003439">
    <property type="entry name" value="ABC_transporter-like_ATP-bd"/>
</dbReference>
<accession>A0A0A1MAB8</accession>
<evidence type="ECO:0000256" key="1">
    <source>
        <dbReference type="ARBA" id="ARBA00022741"/>
    </source>
</evidence>
<dbReference type="PANTHER" id="PTHR43158:SF5">
    <property type="entry name" value="ABC TRANSPORTER, ATP-BINDING PROTEIN"/>
    <property type="match status" value="1"/>
</dbReference>
<proteinExistence type="predicted"/>
<gene>
    <name evidence="4" type="primary">ytrB_2</name>
    <name evidence="4" type="ORF">BN997_02135</name>
</gene>
<sequence>MSYAIEAKDVSVRYKNFTAIDQVSFQLESGKIHGLLGRNGAGKTSLLSVLSAFRKTDTGNLIIDGEDPFENPRIMQDTIFIFDQHKDLEYSYDKVGETLKEMAYFRPNFDETLALQLAEKFKLPLNKKVNQLSKGKKSAFQAIIGLASRAPLTIFDEAYLGMDAPTRETFYNEILNDQEKHPRTIIFSTHLVSETDYLFDEVLMIHNGKVLLQDTNEQVISKGFSITGSLEQVDDFTKELEVLNSQLLGGTKSVMVYGELSEQQKNAANQAGLDIGPLSLHDLFVHLTKEEKE</sequence>
<dbReference type="Gene3D" id="3.40.50.300">
    <property type="entry name" value="P-loop containing nucleotide triphosphate hydrolases"/>
    <property type="match status" value="1"/>
</dbReference>
<evidence type="ECO:0000313" key="5">
    <source>
        <dbReference type="Proteomes" id="UP000040453"/>
    </source>
</evidence>
<evidence type="ECO:0000256" key="2">
    <source>
        <dbReference type="ARBA" id="ARBA00022840"/>
    </source>
</evidence>
<keyword evidence="5" id="KW-1185">Reference proteome</keyword>
<dbReference type="RefSeq" id="WP_042531984.1">
    <property type="nucleotide sequence ID" value="NZ_CDGG01000001.1"/>
</dbReference>
<dbReference type="GO" id="GO:0005524">
    <property type="term" value="F:ATP binding"/>
    <property type="evidence" value="ECO:0007669"/>
    <property type="project" value="UniProtKB-KW"/>
</dbReference>
<dbReference type="InterPro" id="IPR027417">
    <property type="entry name" value="P-loop_NTPase"/>
</dbReference>
<evidence type="ECO:0000259" key="3">
    <source>
        <dbReference type="PROSITE" id="PS50893"/>
    </source>
</evidence>
<dbReference type="GO" id="GO:0016887">
    <property type="term" value="F:ATP hydrolysis activity"/>
    <property type="evidence" value="ECO:0007669"/>
    <property type="project" value="InterPro"/>
</dbReference>
<dbReference type="PANTHER" id="PTHR43158">
    <property type="entry name" value="SKFA PEPTIDE EXPORT ATP-BINDING PROTEIN SKFE"/>
    <property type="match status" value="1"/>
</dbReference>
<dbReference type="EMBL" id="CDGG01000001">
    <property type="protein sequence ID" value="CEI82275.1"/>
    <property type="molecule type" value="Genomic_DNA"/>
</dbReference>
<dbReference type="SMART" id="SM00382">
    <property type="entry name" value="AAA"/>
    <property type="match status" value="1"/>
</dbReference>
<dbReference type="Proteomes" id="UP000040453">
    <property type="component" value="Unassembled WGS sequence"/>
</dbReference>
<dbReference type="SUPFAM" id="SSF52540">
    <property type="entry name" value="P-loop containing nucleoside triphosphate hydrolases"/>
    <property type="match status" value="1"/>
</dbReference>
<dbReference type="STRING" id="545501.BN997_02135"/>
<feature type="domain" description="ABC transporter" evidence="3">
    <location>
        <begin position="5"/>
        <end position="232"/>
    </location>
</feature>
<dbReference type="OrthoDB" id="9804819at2"/>
<reference evidence="4 5" key="1">
    <citation type="submission" date="2014-11" db="EMBL/GenBank/DDBJ databases">
        <authorList>
            <person name="Urmite Genomes Urmite Genomes"/>
        </authorList>
    </citation>
    <scope>NUCLEOTIDE SEQUENCE [LARGE SCALE GENOMIC DNA]</scope>
    <source>
        <strain evidence="4 5">Oc5</strain>
    </source>
</reference>
<keyword evidence="2 4" id="KW-0067">ATP-binding</keyword>
<dbReference type="AlphaFoldDB" id="A0A0A1MAB8"/>